<evidence type="ECO:0000256" key="2">
    <source>
        <dbReference type="ARBA" id="ARBA00022670"/>
    </source>
</evidence>
<dbReference type="CDD" id="cd04059">
    <property type="entry name" value="Peptidases_S8_Protein_convertases_Kexins_Furin-like"/>
    <property type="match status" value="1"/>
</dbReference>
<dbReference type="Gene3D" id="3.40.50.200">
    <property type="entry name" value="Peptidase S8/S53 domain"/>
    <property type="match status" value="1"/>
</dbReference>
<feature type="active site" description="Charge relay system" evidence="8">
    <location>
        <position position="115"/>
    </location>
</feature>
<protein>
    <submittedName>
        <fullName evidence="10">NEC1-like protein</fullName>
    </submittedName>
</protein>
<feature type="active site" description="Charge relay system" evidence="8">
    <location>
        <position position="146"/>
    </location>
</feature>
<dbReference type="PANTHER" id="PTHR42884:SF14">
    <property type="entry name" value="NEUROENDOCRINE CONVERTASE 1"/>
    <property type="match status" value="1"/>
</dbReference>
<dbReference type="InterPro" id="IPR000209">
    <property type="entry name" value="Peptidase_S8/S53_dom"/>
</dbReference>
<keyword evidence="7" id="KW-0106">Calcium</keyword>
<keyword evidence="4" id="KW-0732">Signal</keyword>
<dbReference type="InterPro" id="IPR002884">
    <property type="entry name" value="P_dom"/>
</dbReference>
<evidence type="ECO:0000313" key="10">
    <source>
        <dbReference type="EMBL" id="WAR00449.1"/>
    </source>
</evidence>
<keyword evidence="5 8" id="KW-0378">Hydrolase</keyword>
<dbReference type="InterPro" id="IPR023828">
    <property type="entry name" value="Peptidase_S8_Ser-AS"/>
</dbReference>
<keyword evidence="6 8" id="KW-0720">Serine protease</keyword>
<evidence type="ECO:0000256" key="4">
    <source>
        <dbReference type="ARBA" id="ARBA00022729"/>
    </source>
</evidence>
<feature type="non-terminal residue" evidence="10">
    <location>
        <position position="525"/>
    </location>
</feature>
<dbReference type="InterPro" id="IPR034182">
    <property type="entry name" value="Kexin/furin"/>
</dbReference>
<evidence type="ECO:0000256" key="1">
    <source>
        <dbReference type="ARBA" id="ARBA00005325"/>
    </source>
</evidence>
<keyword evidence="3" id="KW-0165">Cleavage on pair of basic residues</keyword>
<reference evidence="10" key="1">
    <citation type="submission" date="2022-11" db="EMBL/GenBank/DDBJ databases">
        <title>Centuries of genome instability and evolution in soft-shell clam transmissible cancer (bioRxiv).</title>
        <authorList>
            <person name="Hart S.F.M."/>
            <person name="Yonemitsu M.A."/>
            <person name="Giersch R.M."/>
            <person name="Beal B.F."/>
            <person name="Arriagada G."/>
            <person name="Davis B.W."/>
            <person name="Ostrander E.A."/>
            <person name="Goff S.P."/>
            <person name="Metzger M.J."/>
        </authorList>
    </citation>
    <scope>NUCLEOTIDE SEQUENCE</scope>
    <source>
        <strain evidence="10">MELC-2E11</strain>
        <tissue evidence="10">Siphon/mantle</tissue>
    </source>
</reference>
<accession>A0ABY7DU88</accession>
<feature type="active site" description="Charge relay system" evidence="8">
    <location>
        <position position="320"/>
    </location>
</feature>
<evidence type="ECO:0000256" key="5">
    <source>
        <dbReference type="ARBA" id="ARBA00022801"/>
    </source>
</evidence>
<evidence type="ECO:0000313" key="11">
    <source>
        <dbReference type="Proteomes" id="UP001164746"/>
    </source>
</evidence>
<evidence type="ECO:0000256" key="7">
    <source>
        <dbReference type="ARBA" id="ARBA00022837"/>
    </source>
</evidence>
<proteinExistence type="inferred from homology"/>
<dbReference type="PROSITE" id="PS00137">
    <property type="entry name" value="SUBTILASE_HIS"/>
    <property type="match status" value="1"/>
</dbReference>
<dbReference type="Pfam" id="PF01483">
    <property type="entry name" value="P_proprotein"/>
    <property type="match status" value="1"/>
</dbReference>
<dbReference type="Gene3D" id="2.60.120.260">
    <property type="entry name" value="Galactose-binding domain-like"/>
    <property type="match status" value="1"/>
</dbReference>
<dbReference type="PANTHER" id="PTHR42884">
    <property type="entry name" value="PROPROTEIN CONVERTASE SUBTILISIN/KEXIN-RELATED"/>
    <property type="match status" value="1"/>
</dbReference>
<dbReference type="SUPFAM" id="SSF49785">
    <property type="entry name" value="Galactose-binding domain-like"/>
    <property type="match status" value="1"/>
</dbReference>
<evidence type="ECO:0000259" key="9">
    <source>
        <dbReference type="PROSITE" id="PS51829"/>
    </source>
</evidence>
<dbReference type="InterPro" id="IPR015500">
    <property type="entry name" value="Peptidase_S8_subtilisin-rel"/>
</dbReference>
<dbReference type="Proteomes" id="UP001164746">
    <property type="component" value="Chromosome 3"/>
</dbReference>
<gene>
    <name evidence="10" type="ORF">MAR_024821</name>
</gene>
<dbReference type="InterPro" id="IPR008979">
    <property type="entry name" value="Galactose-bd-like_sf"/>
</dbReference>
<dbReference type="PROSITE" id="PS51829">
    <property type="entry name" value="P_HOMO_B"/>
    <property type="match status" value="1"/>
</dbReference>
<dbReference type="PRINTS" id="PR00723">
    <property type="entry name" value="SUBTILISIN"/>
</dbReference>
<dbReference type="InterPro" id="IPR036852">
    <property type="entry name" value="Peptidase_S8/S53_dom_sf"/>
</dbReference>
<dbReference type="EMBL" id="CP111014">
    <property type="protein sequence ID" value="WAR00449.1"/>
    <property type="molecule type" value="Genomic_DNA"/>
</dbReference>
<dbReference type="SUPFAM" id="SSF52743">
    <property type="entry name" value="Subtilisin-like"/>
    <property type="match status" value="1"/>
</dbReference>
<dbReference type="PROSITE" id="PS00138">
    <property type="entry name" value="SUBTILASE_SER"/>
    <property type="match status" value="1"/>
</dbReference>
<dbReference type="PROSITE" id="PS51892">
    <property type="entry name" value="SUBTILASE"/>
    <property type="match status" value="1"/>
</dbReference>
<feature type="domain" description="P/Homo B" evidence="9">
    <location>
        <begin position="362"/>
        <end position="500"/>
    </location>
</feature>
<evidence type="ECO:0000256" key="3">
    <source>
        <dbReference type="ARBA" id="ARBA00022685"/>
    </source>
</evidence>
<organism evidence="10 11">
    <name type="scientific">Mya arenaria</name>
    <name type="common">Soft-shell clam</name>
    <dbReference type="NCBI Taxonomy" id="6604"/>
    <lineage>
        <taxon>Eukaryota</taxon>
        <taxon>Metazoa</taxon>
        <taxon>Spiralia</taxon>
        <taxon>Lophotrochozoa</taxon>
        <taxon>Mollusca</taxon>
        <taxon>Bivalvia</taxon>
        <taxon>Autobranchia</taxon>
        <taxon>Heteroconchia</taxon>
        <taxon>Euheterodonta</taxon>
        <taxon>Imparidentia</taxon>
        <taxon>Neoheterodontei</taxon>
        <taxon>Myida</taxon>
        <taxon>Myoidea</taxon>
        <taxon>Myidae</taxon>
        <taxon>Mya</taxon>
    </lineage>
</organism>
<evidence type="ECO:0000256" key="8">
    <source>
        <dbReference type="PROSITE-ProRule" id="PRU01240"/>
    </source>
</evidence>
<keyword evidence="11" id="KW-1185">Reference proteome</keyword>
<sequence>MPPSVPTPTVALAIRLIKQHWQKPVKWAEQQSVKSRHKRDYMVPSKAMFNDPLWQKQWYIVSTTDILPSLVLAPFSRAQSDGRNGNTALPKLDLNVVSVWKKNITGKGVVVCILDDGIHEPKASYDLNDNDADPFPRYDPTNENKHGTRCAGEISMTANNGMCGVGVAYNAKIAGVRMLDGTVTDEVEGDALAMALEHVDVYSASWGPNDDGKTVEGPGALALKALKKGITEGRNGKGVIYAWASGNGGHLKDNCDCDGYTGSIYTISINSASQQQHTPWYAEKCASTMATTYSSGAYNDQRICSTDLHNECTHGHTGTSAAAPLAAAIFALVLEANADVTWRDMQHIVTWTAEYSSLKDNDGWMQNGAGFMVNPNFGFGLLNANAMVELADPRTWRRVPEKMICVVTSINSNLPVEVSSGQELEVVIHSSGCHTRTLLLSVRPNDRSTVGFQNWTFMSTHNWGEDPHGEWKLIVRDKAGANNTGQINSLQLVLHGTQQLPYHVLQAGGRRIYNHNYNDVIETRM</sequence>
<dbReference type="InterPro" id="IPR022398">
    <property type="entry name" value="Peptidase_S8_His-AS"/>
</dbReference>
<dbReference type="Pfam" id="PF00082">
    <property type="entry name" value="Peptidase_S8"/>
    <property type="match status" value="1"/>
</dbReference>
<comment type="similarity">
    <text evidence="1">Belongs to the peptidase S8 family. Furin subfamily.</text>
</comment>
<name>A0ABY7DU88_MYAAR</name>
<keyword evidence="2 8" id="KW-0645">Protease</keyword>
<evidence type="ECO:0000256" key="6">
    <source>
        <dbReference type="ARBA" id="ARBA00022825"/>
    </source>
</evidence>